<proteinExistence type="predicted"/>
<reference evidence="1 2" key="1">
    <citation type="submission" date="2024-02" db="EMBL/GenBank/DDBJ databases">
        <authorList>
            <person name="Chen Y."/>
            <person name="Shah S."/>
            <person name="Dougan E. K."/>
            <person name="Thang M."/>
            <person name="Chan C."/>
        </authorList>
    </citation>
    <scope>NUCLEOTIDE SEQUENCE [LARGE SCALE GENOMIC DNA]</scope>
</reference>
<dbReference type="InterPro" id="IPR029063">
    <property type="entry name" value="SAM-dependent_MTases_sf"/>
</dbReference>
<comment type="caution">
    <text evidence="1">The sequence shown here is derived from an EMBL/GenBank/DDBJ whole genome shotgun (WGS) entry which is preliminary data.</text>
</comment>
<organism evidence="1 2">
    <name type="scientific">Durusdinium trenchii</name>
    <dbReference type="NCBI Taxonomy" id="1381693"/>
    <lineage>
        <taxon>Eukaryota</taxon>
        <taxon>Sar</taxon>
        <taxon>Alveolata</taxon>
        <taxon>Dinophyceae</taxon>
        <taxon>Suessiales</taxon>
        <taxon>Symbiodiniaceae</taxon>
        <taxon>Durusdinium</taxon>
    </lineage>
</organism>
<dbReference type="Proteomes" id="UP001642464">
    <property type="component" value="Unassembled WGS sequence"/>
</dbReference>
<protein>
    <submittedName>
        <fullName evidence="1">Uncharacterized protein</fullName>
    </submittedName>
</protein>
<name>A0ABP0RUJ5_9DINO</name>
<dbReference type="EMBL" id="CAXAMM010042350">
    <property type="protein sequence ID" value="CAK9104328.1"/>
    <property type="molecule type" value="Genomic_DNA"/>
</dbReference>
<keyword evidence="2" id="KW-1185">Reference proteome</keyword>
<dbReference type="SUPFAM" id="SSF53335">
    <property type="entry name" value="S-adenosyl-L-methionine-dependent methyltransferases"/>
    <property type="match status" value="1"/>
</dbReference>
<evidence type="ECO:0000313" key="1">
    <source>
        <dbReference type="EMBL" id="CAK9104328.1"/>
    </source>
</evidence>
<gene>
    <name evidence="1" type="ORF">SCF082_LOCUS48692</name>
</gene>
<sequence>MESSSNFLYAGVVVDSSTSRMICDGHQQYIPMPFQARLLSKDTEFCLLSKQIAPPKSFFDAGASSCAGAGIDFVAVISFVSNRRLCDEKLLQLGGTKEGYGLPTSKTALNKLRSRLLLDANKKFVPVAPDRSKKIVSSLAESNLFYEDCLQTLMEEEADDKLAKLLDTLQDDDTMSTAFSGIEAAGSAMNCLRYYWGRKLGTKLKLQRVLHQIEWNTHCGEELKETALLHDTCLFSNIQLFFRDEDCSQPAPVYDAGLGNLIIRFLGPHYYLETTILDPALLGYPFSREREFIIMHHKQKCLPQISPLARFQKRFYRACAWSWKEMFLMHLPEMQGKGVIEQECENDLQWARNRPTCEAGALEEPIDLLDATVWEDSLTISEKRFLEEYRRAWPNTAYQLNQDPSSGHGHKAGEHAMFTLINNCGIVWSDTSSPPRWLTATETLMCQGFPVIPFIHNSADGLSVFSLKNSNRVGRHVCAQAGNSMHLAAMALIQLFTLVEIPLKPVCPLFKTIHEVRSKVRTSRKRSLENDETTTRISMVRLRGKIPQRDVAEANHQRFSFL</sequence>
<accession>A0ABP0RUJ5</accession>
<evidence type="ECO:0000313" key="2">
    <source>
        <dbReference type="Proteomes" id="UP001642464"/>
    </source>
</evidence>